<dbReference type="PRINTS" id="PR00723">
    <property type="entry name" value="SUBTILISIN"/>
</dbReference>
<keyword evidence="2 5" id="KW-0645">Protease</keyword>
<organism evidence="7 8">
    <name type="scientific">Anaeromyces robustus</name>
    <dbReference type="NCBI Taxonomy" id="1754192"/>
    <lineage>
        <taxon>Eukaryota</taxon>
        <taxon>Fungi</taxon>
        <taxon>Fungi incertae sedis</taxon>
        <taxon>Chytridiomycota</taxon>
        <taxon>Chytridiomycota incertae sedis</taxon>
        <taxon>Neocallimastigomycetes</taxon>
        <taxon>Neocallimastigales</taxon>
        <taxon>Neocallimastigaceae</taxon>
        <taxon>Anaeromyces</taxon>
    </lineage>
</organism>
<sequence>MDKIKNETKWFDVSVQDNIDFTPNHLSLISQSPLIDTNKIIDSNYYYPSSAGKGIDIYFIDQGLYTNQHRDFNTEERIITCDAIIRGHNVHHTTDEEKNNCSGSGVYPDHGVMVSSVSGGTIYGVAKKANLHMIAIDGKIINVLRGIDYVLQYGKPHKTIINLSLGHKGYSKIENDKITDLINKGYIIIVSSGNEEDNCCVDKSDENFHSFAGYRKAITVGAVNTELNGKGYVKASYSDYGDCIDIYAPGDVTFANTRDSSDDDFSIETGTSCATPLVAGVAATIMSEHTEIEFDNELMRKTLIEMSIKDVIYGLKDNTPNRFINN</sequence>
<dbReference type="PROSITE" id="PS51892">
    <property type="entry name" value="SUBTILASE"/>
    <property type="match status" value="1"/>
</dbReference>
<evidence type="ECO:0000256" key="4">
    <source>
        <dbReference type="ARBA" id="ARBA00022825"/>
    </source>
</evidence>
<feature type="non-terminal residue" evidence="7">
    <location>
        <position position="326"/>
    </location>
</feature>
<name>A0A1Y1XR62_9FUNG</name>
<dbReference type="Gene3D" id="3.40.50.200">
    <property type="entry name" value="Peptidase S8/S53 domain"/>
    <property type="match status" value="1"/>
</dbReference>
<dbReference type="InterPro" id="IPR023828">
    <property type="entry name" value="Peptidase_S8_Ser-AS"/>
</dbReference>
<dbReference type="GO" id="GO:0005615">
    <property type="term" value="C:extracellular space"/>
    <property type="evidence" value="ECO:0007669"/>
    <property type="project" value="TreeGrafter"/>
</dbReference>
<dbReference type="PANTHER" id="PTHR43806:SF11">
    <property type="entry name" value="CEREVISIN-RELATED"/>
    <property type="match status" value="1"/>
</dbReference>
<comment type="similarity">
    <text evidence="1 5">Belongs to the peptidase S8 family.</text>
</comment>
<evidence type="ECO:0000313" key="8">
    <source>
        <dbReference type="Proteomes" id="UP000193944"/>
    </source>
</evidence>
<keyword evidence="3 5" id="KW-0378">Hydrolase</keyword>
<dbReference type="STRING" id="1754192.A0A1Y1XR62"/>
<dbReference type="EMBL" id="MCFG01000001">
    <property type="protein sequence ID" value="ORX88217.1"/>
    <property type="molecule type" value="Genomic_DNA"/>
</dbReference>
<dbReference type="InterPro" id="IPR015500">
    <property type="entry name" value="Peptidase_S8_subtilisin-rel"/>
</dbReference>
<dbReference type="InterPro" id="IPR050131">
    <property type="entry name" value="Peptidase_S8_subtilisin-like"/>
</dbReference>
<dbReference type="GO" id="GO:0004252">
    <property type="term" value="F:serine-type endopeptidase activity"/>
    <property type="evidence" value="ECO:0007669"/>
    <property type="project" value="UniProtKB-UniRule"/>
</dbReference>
<feature type="domain" description="Peptidase S8/S53" evidence="6">
    <location>
        <begin position="53"/>
        <end position="306"/>
    </location>
</feature>
<accession>A0A1Y1XR62</accession>
<dbReference type="PANTHER" id="PTHR43806">
    <property type="entry name" value="PEPTIDASE S8"/>
    <property type="match status" value="1"/>
</dbReference>
<dbReference type="Pfam" id="PF00082">
    <property type="entry name" value="Peptidase_S8"/>
    <property type="match status" value="1"/>
</dbReference>
<evidence type="ECO:0000256" key="5">
    <source>
        <dbReference type="PROSITE-ProRule" id="PRU01240"/>
    </source>
</evidence>
<evidence type="ECO:0000256" key="2">
    <source>
        <dbReference type="ARBA" id="ARBA00022670"/>
    </source>
</evidence>
<evidence type="ECO:0000313" key="7">
    <source>
        <dbReference type="EMBL" id="ORX88217.1"/>
    </source>
</evidence>
<feature type="active site" description="Charge relay system" evidence="5">
    <location>
        <position position="272"/>
    </location>
</feature>
<dbReference type="SUPFAM" id="SSF52743">
    <property type="entry name" value="Subtilisin-like"/>
    <property type="match status" value="1"/>
</dbReference>
<dbReference type="GO" id="GO:0006508">
    <property type="term" value="P:proteolysis"/>
    <property type="evidence" value="ECO:0007669"/>
    <property type="project" value="UniProtKB-KW"/>
</dbReference>
<reference evidence="7 8" key="2">
    <citation type="submission" date="2016-08" db="EMBL/GenBank/DDBJ databases">
        <title>Pervasive Adenine N6-methylation of Active Genes in Fungi.</title>
        <authorList>
            <consortium name="DOE Joint Genome Institute"/>
            <person name="Mondo S.J."/>
            <person name="Dannebaum R.O."/>
            <person name="Kuo R.C."/>
            <person name="Labutti K."/>
            <person name="Haridas S."/>
            <person name="Kuo A."/>
            <person name="Salamov A."/>
            <person name="Ahrendt S.R."/>
            <person name="Lipzen A."/>
            <person name="Sullivan W."/>
            <person name="Andreopoulos W.B."/>
            <person name="Clum A."/>
            <person name="Lindquist E."/>
            <person name="Daum C."/>
            <person name="Ramamoorthy G.K."/>
            <person name="Gryganskyi A."/>
            <person name="Culley D."/>
            <person name="Magnuson J.K."/>
            <person name="James T.Y."/>
            <person name="O'Malley M.A."/>
            <person name="Stajich J.E."/>
            <person name="Spatafora J.W."/>
            <person name="Visel A."/>
            <person name="Grigoriev I.V."/>
        </authorList>
    </citation>
    <scope>NUCLEOTIDE SEQUENCE [LARGE SCALE GENOMIC DNA]</scope>
    <source>
        <strain evidence="7 8">S4</strain>
    </source>
</reference>
<keyword evidence="4 5" id="KW-0720">Serine protease</keyword>
<comment type="caution">
    <text evidence="7">The sequence shown here is derived from an EMBL/GenBank/DDBJ whole genome shotgun (WGS) entry which is preliminary data.</text>
</comment>
<evidence type="ECO:0000259" key="6">
    <source>
        <dbReference type="Pfam" id="PF00082"/>
    </source>
</evidence>
<dbReference type="Proteomes" id="UP000193944">
    <property type="component" value="Unassembled WGS sequence"/>
</dbReference>
<proteinExistence type="inferred from homology"/>
<evidence type="ECO:0000256" key="3">
    <source>
        <dbReference type="ARBA" id="ARBA00022801"/>
    </source>
</evidence>
<keyword evidence="8" id="KW-1185">Reference proteome</keyword>
<gene>
    <name evidence="7" type="ORF">BCR32DRAFT_197266</name>
</gene>
<evidence type="ECO:0000256" key="1">
    <source>
        <dbReference type="ARBA" id="ARBA00011073"/>
    </source>
</evidence>
<dbReference type="InterPro" id="IPR036852">
    <property type="entry name" value="Peptidase_S8/S53_dom_sf"/>
</dbReference>
<dbReference type="InterPro" id="IPR000209">
    <property type="entry name" value="Peptidase_S8/S53_dom"/>
</dbReference>
<dbReference type="AlphaFoldDB" id="A0A1Y1XR62"/>
<feature type="active site" description="Charge relay system" evidence="5">
    <location>
        <position position="110"/>
    </location>
</feature>
<dbReference type="PROSITE" id="PS00138">
    <property type="entry name" value="SUBTILASE_SER"/>
    <property type="match status" value="1"/>
</dbReference>
<protein>
    <submittedName>
        <fullName evidence="7">Subtilisin-like protein</fullName>
    </submittedName>
</protein>
<feature type="active site" description="Charge relay system" evidence="5">
    <location>
        <position position="61"/>
    </location>
</feature>
<reference evidence="7 8" key="1">
    <citation type="submission" date="2016-08" db="EMBL/GenBank/DDBJ databases">
        <title>A Parts List for Fungal Cellulosomes Revealed by Comparative Genomics.</title>
        <authorList>
            <consortium name="DOE Joint Genome Institute"/>
            <person name="Haitjema C.H."/>
            <person name="Gilmore S.P."/>
            <person name="Henske J.K."/>
            <person name="Solomon K.V."/>
            <person name="De Groot R."/>
            <person name="Kuo A."/>
            <person name="Mondo S.J."/>
            <person name="Salamov A.A."/>
            <person name="Labutti K."/>
            <person name="Zhao Z."/>
            <person name="Chiniquy J."/>
            <person name="Barry K."/>
            <person name="Brewer H.M."/>
            <person name="Purvine S.O."/>
            <person name="Wright A.T."/>
            <person name="Boxma B."/>
            <person name="Van Alen T."/>
            <person name="Hackstein J.H."/>
            <person name="Baker S.E."/>
            <person name="Grigoriev I.V."/>
            <person name="O'Malley M.A."/>
        </authorList>
    </citation>
    <scope>NUCLEOTIDE SEQUENCE [LARGE SCALE GENOMIC DNA]</scope>
    <source>
        <strain evidence="7 8">S4</strain>
    </source>
</reference>